<dbReference type="EMBL" id="FWFR01000003">
    <property type="protein sequence ID" value="SLN69334.1"/>
    <property type="molecule type" value="Genomic_DNA"/>
</dbReference>
<dbReference type="GO" id="GO:0016491">
    <property type="term" value="F:oxidoreductase activity"/>
    <property type="evidence" value="ECO:0007669"/>
    <property type="project" value="UniProtKB-KW"/>
</dbReference>
<dbReference type="InterPro" id="IPR001155">
    <property type="entry name" value="OxRdtase_FMN_N"/>
</dbReference>
<dbReference type="InParanoid" id="A0A1Y5TVT4"/>
<dbReference type="RefSeq" id="WP_217808076.1">
    <property type="nucleotide sequence ID" value="NZ_FWFR01000003.1"/>
</dbReference>
<evidence type="ECO:0000313" key="5">
    <source>
        <dbReference type="Proteomes" id="UP000193200"/>
    </source>
</evidence>
<keyword evidence="1" id="KW-0285">Flavoprotein</keyword>
<organism evidence="4 5">
    <name type="scientific">Oceanibacterium hippocampi</name>
    <dbReference type="NCBI Taxonomy" id="745714"/>
    <lineage>
        <taxon>Bacteria</taxon>
        <taxon>Pseudomonadati</taxon>
        <taxon>Pseudomonadota</taxon>
        <taxon>Alphaproteobacteria</taxon>
        <taxon>Sneathiellales</taxon>
        <taxon>Sneathiellaceae</taxon>
        <taxon>Oceanibacterium</taxon>
    </lineage>
</organism>
<dbReference type="GO" id="GO:0010181">
    <property type="term" value="F:FMN binding"/>
    <property type="evidence" value="ECO:0007669"/>
    <property type="project" value="InterPro"/>
</dbReference>
<dbReference type="PANTHER" id="PTHR43656:SF2">
    <property type="entry name" value="BINDING OXIDOREDUCTASE, PUTATIVE (AFU_ORTHOLOGUE AFUA_2G08260)-RELATED"/>
    <property type="match status" value="1"/>
</dbReference>
<dbReference type="Pfam" id="PF00724">
    <property type="entry name" value="Oxidored_FMN"/>
    <property type="match status" value="1"/>
</dbReference>
<gene>
    <name evidence="4" type="ORF">OCH7691_03179</name>
</gene>
<proteinExistence type="predicted"/>
<keyword evidence="5" id="KW-1185">Reference proteome</keyword>
<dbReference type="Proteomes" id="UP000193200">
    <property type="component" value="Unassembled WGS sequence"/>
</dbReference>
<protein>
    <submittedName>
        <fullName evidence="4">NADH oxidase</fullName>
        <ecNumber evidence="4">1.-.-.-</ecNumber>
    </submittedName>
</protein>
<dbReference type="InterPro" id="IPR013785">
    <property type="entry name" value="Aldolase_TIM"/>
</dbReference>
<evidence type="ECO:0000256" key="1">
    <source>
        <dbReference type="ARBA" id="ARBA00022630"/>
    </source>
</evidence>
<evidence type="ECO:0000313" key="4">
    <source>
        <dbReference type="EMBL" id="SLN69334.1"/>
    </source>
</evidence>
<evidence type="ECO:0000256" key="2">
    <source>
        <dbReference type="ARBA" id="ARBA00023002"/>
    </source>
</evidence>
<dbReference type="InterPro" id="IPR051799">
    <property type="entry name" value="NADH_flavin_oxidoreductase"/>
</dbReference>
<sequence length="434" mass="46508">MPDILNMPLDLPCGAVLPNRLCKAALTEGLADPRNRATAAHERLYRRWSEGGAGLILTGNVLVDRRYLERPGNVVIDGPQDGEAMAALRAYGAAGTVAGNQLWMQLNHAGRQTPKSIATEPVAPSAVALDLPGDGYGVPRALTHEEILDIVARFAHAAGVAEEAGFTGVQIHAAHGYLISEFLSPAVNRREDDWGGTTGKRARLLIEVIRAVRARVGTDFAVSVKLNSADFQKGGFSFEDCKTVVGLLNAEAVDLLEISGGTYEQPRMMGGKESAYREGLPESTRLREAYFLAYAAEIARVATMPLMVTGGFRNRAAMVEAIEQDGISVIGLGRPLCVEPDFPRLLLSGESDGTIAWERRLREHPGPVDSAIPADRARAMLAWGIQGWFCLQLLRMGAGDDPDEGLGVIQAFRDYAANERAAAAALIRTGQGAS</sequence>
<dbReference type="SUPFAM" id="SSF51395">
    <property type="entry name" value="FMN-linked oxidoreductases"/>
    <property type="match status" value="1"/>
</dbReference>
<name>A0A1Y5TVT4_9PROT</name>
<dbReference type="PANTHER" id="PTHR43656">
    <property type="entry name" value="BINDING OXIDOREDUCTASE, PUTATIVE (AFU_ORTHOLOGUE AFUA_2G08260)-RELATED"/>
    <property type="match status" value="1"/>
</dbReference>
<feature type="domain" description="NADH:flavin oxidoreductase/NADH oxidase N-terminal" evidence="3">
    <location>
        <begin position="15"/>
        <end position="346"/>
    </location>
</feature>
<accession>A0A1Y5TVT4</accession>
<evidence type="ECO:0000259" key="3">
    <source>
        <dbReference type="Pfam" id="PF00724"/>
    </source>
</evidence>
<dbReference type="CDD" id="cd04733">
    <property type="entry name" value="OYE_like_2_FMN"/>
    <property type="match status" value="1"/>
</dbReference>
<dbReference type="EC" id="1.-.-.-" evidence="4"/>
<dbReference type="AlphaFoldDB" id="A0A1Y5TVT4"/>
<keyword evidence="2 4" id="KW-0560">Oxidoreductase</keyword>
<dbReference type="Gene3D" id="3.20.20.70">
    <property type="entry name" value="Aldolase class I"/>
    <property type="match status" value="1"/>
</dbReference>
<reference evidence="4 5" key="1">
    <citation type="submission" date="2017-03" db="EMBL/GenBank/DDBJ databases">
        <authorList>
            <person name="Afonso C.L."/>
            <person name="Miller P.J."/>
            <person name="Scott M.A."/>
            <person name="Spackman E."/>
            <person name="Goraichik I."/>
            <person name="Dimitrov K.M."/>
            <person name="Suarez D.L."/>
            <person name="Swayne D.E."/>
        </authorList>
    </citation>
    <scope>NUCLEOTIDE SEQUENCE [LARGE SCALE GENOMIC DNA]</scope>
    <source>
        <strain evidence="4 5">CECT 7691</strain>
    </source>
</reference>